<gene>
    <name evidence="3" type="ORF">IG193_04095</name>
</gene>
<dbReference type="RefSeq" id="WP_192819615.1">
    <property type="nucleotide sequence ID" value="NZ_CP062310.1"/>
</dbReference>
<dbReference type="EMBL" id="CP062310">
    <property type="protein sequence ID" value="QOJ79643.1"/>
    <property type="molecule type" value="Genomic_DNA"/>
</dbReference>
<dbReference type="InterPro" id="IPR002848">
    <property type="entry name" value="Translin_fam"/>
</dbReference>
<organism evidence="3 4">
    <name type="scientific">Infirmifilum lucidum</name>
    <dbReference type="NCBI Taxonomy" id="2776706"/>
    <lineage>
        <taxon>Archaea</taxon>
        <taxon>Thermoproteota</taxon>
        <taxon>Thermoprotei</taxon>
        <taxon>Thermofilales</taxon>
        <taxon>Thermofilaceae</taxon>
        <taxon>Infirmifilum</taxon>
    </lineage>
</organism>
<dbReference type="GO" id="GO:0043565">
    <property type="term" value="F:sequence-specific DNA binding"/>
    <property type="evidence" value="ECO:0007669"/>
    <property type="project" value="InterPro"/>
</dbReference>
<dbReference type="GO" id="GO:0046872">
    <property type="term" value="F:metal ion binding"/>
    <property type="evidence" value="ECO:0007669"/>
    <property type="project" value="UniProtKB-KW"/>
</dbReference>
<feature type="binding site" evidence="1">
    <location>
        <position position="90"/>
    </location>
    <ligand>
        <name>Mg(2+)</name>
        <dbReference type="ChEBI" id="CHEBI:18420"/>
    </ligand>
</feature>
<dbReference type="SUPFAM" id="SSF74784">
    <property type="entry name" value="Translin"/>
    <property type="match status" value="1"/>
</dbReference>
<dbReference type="CDD" id="cd14820">
    <property type="entry name" value="TRAX"/>
    <property type="match status" value="1"/>
</dbReference>
<feature type="coiled-coil region" evidence="2">
    <location>
        <begin position="11"/>
        <end position="38"/>
    </location>
</feature>
<dbReference type="Gene3D" id="1.20.58.2140">
    <property type="match status" value="1"/>
</dbReference>
<accession>A0A7L9FKU3</accession>
<protein>
    <submittedName>
        <fullName evidence="3">Haloacid dehalogenase</fullName>
    </submittedName>
</protein>
<keyword evidence="1" id="KW-0479">Metal-binding</keyword>
<dbReference type="AlphaFoldDB" id="A0A7L9FKU3"/>
<feature type="binding site" evidence="1">
    <location>
        <position position="126"/>
    </location>
    <ligand>
        <name>Mg(2+)</name>
        <dbReference type="ChEBI" id="CHEBI:18420"/>
    </ligand>
</feature>
<sequence length="219" mass="25403">MEVIREDLAKISDLLTTLDEKREEILLLTRELTRKTKEAIFAMHRGDWDRSSGCLEEARTILKRIASFRQESPYIYYSGSVIAAQAEYVEAEMLHSVLRNRKPPSFTELGVEPQSYLLGLGDLVGELRRSVLDELRRDNVERAWQLMELMEGIYFELEKFSLPEALVPGLRHKVDVARALIENTRKDILFSEKSSKLSRKIEEFLSKEGESRERGLLDR</sequence>
<name>A0A7L9FKU3_9CREN</name>
<evidence type="ECO:0000313" key="3">
    <source>
        <dbReference type="EMBL" id="QOJ79643.1"/>
    </source>
</evidence>
<reference evidence="3 4" key="1">
    <citation type="submission" date="2020-10" db="EMBL/GenBank/DDBJ databases">
        <title>Thermofilum lucidum 3507LT sp. nov. a novel member of Thermofilaceae family isolated from Chile hot spring, and proposal of description order Thermofilales.</title>
        <authorList>
            <person name="Zayulina K.S."/>
            <person name="Elcheninov A.G."/>
            <person name="Toshchakov S.V."/>
            <person name="Kublanov I.V."/>
        </authorList>
    </citation>
    <scope>NUCLEOTIDE SEQUENCE [LARGE SCALE GENOMIC DNA]</scope>
    <source>
        <strain evidence="3 4">3507LT</strain>
    </source>
</reference>
<keyword evidence="4" id="KW-1185">Reference proteome</keyword>
<dbReference type="PANTHER" id="PTHR10741">
    <property type="entry name" value="TRANSLIN AND TRANSLIN ASSOCIATED PROTEIN X"/>
    <property type="match status" value="1"/>
</dbReference>
<keyword evidence="2" id="KW-0175">Coiled coil</keyword>
<proteinExistence type="predicted"/>
<dbReference type="Proteomes" id="UP000594121">
    <property type="component" value="Chromosome"/>
</dbReference>
<evidence type="ECO:0000256" key="2">
    <source>
        <dbReference type="SAM" id="Coils"/>
    </source>
</evidence>
<dbReference type="KEGG" id="thel:IG193_04095"/>
<dbReference type="InParanoid" id="A0A7L9FKU3"/>
<dbReference type="GeneID" id="59149049"/>
<dbReference type="Pfam" id="PF01997">
    <property type="entry name" value="Translin"/>
    <property type="match status" value="1"/>
</dbReference>
<evidence type="ECO:0000256" key="1">
    <source>
        <dbReference type="PIRSR" id="PIRSR602848-1"/>
    </source>
</evidence>
<dbReference type="InterPro" id="IPR036081">
    <property type="entry name" value="Translin_sf"/>
</dbReference>
<evidence type="ECO:0000313" key="4">
    <source>
        <dbReference type="Proteomes" id="UP000594121"/>
    </source>
</evidence>
<keyword evidence="1" id="KW-0460">Magnesium</keyword>